<dbReference type="EMBL" id="JAUDFV010000132">
    <property type="protein sequence ID" value="KAL2728839.1"/>
    <property type="molecule type" value="Genomic_DNA"/>
</dbReference>
<evidence type="ECO:0000313" key="3">
    <source>
        <dbReference type="EMBL" id="KAL2728839.1"/>
    </source>
</evidence>
<dbReference type="AlphaFoldDB" id="A0ABD2B7Y1"/>
<organism evidence="3 4">
    <name type="scientific">Vespula squamosa</name>
    <name type="common">Southern yellow jacket</name>
    <name type="synonym">Wasp</name>
    <dbReference type="NCBI Taxonomy" id="30214"/>
    <lineage>
        <taxon>Eukaryota</taxon>
        <taxon>Metazoa</taxon>
        <taxon>Ecdysozoa</taxon>
        <taxon>Arthropoda</taxon>
        <taxon>Hexapoda</taxon>
        <taxon>Insecta</taxon>
        <taxon>Pterygota</taxon>
        <taxon>Neoptera</taxon>
        <taxon>Endopterygota</taxon>
        <taxon>Hymenoptera</taxon>
        <taxon>Apocrita</taxon>
        <taxon>Aculeata</taxon>
        <taxon>Vespoidea</taxon>
        <taxon>Vespidae</taxon>
        <taxon>Vespinae</taxon>
        <taxon>Vespula</taxon>
    </lineage>
</organism>
<keyword evidence="4" id="KW-1185">Reference proteome</keyword>
<proteinExistence type="inferred from homology"/>
<evidence type="ECO:0000313" key="4">
    <source>
        <dbReference type="Proteomes" id="UP001607302"/>
    </source>
</evidence>
<protein>
    <submittedName>
        <fullName evidence="3">Beta-arrestin-1 isoform X1</fullName>
    </submittedName>
</protein>
<accession>A0ABD2B7Y1</accession>
<dbReference type="PANTHER" id="PTHR11792:SF17">
    <property type="entry name" value="KURTZ ARRESTIN"/>
    <property type="match status" value="1"/>
</dbReference>
<dbReference type="InterPro" id="IPR014756">
    <property type="entry name" value="Ig_E-set"/>
</dbReference>
<evidence type="ECO:0000256" key="1">
    <source>
        <dbReference type="ARBA" id="ARBA00005298"/>
    </source>
</evidence>
<name>A0ABD2B7Y1_VESSQ</name>
<dbReference type="InterPro" id="IPR000698">
    <property type="entry name" value="Arrestin"/>
</dbReference>
<dbReference type="SUPFAM" id="SSF81296">
    <property type="entry name" value="E set domains"/>
    <property type="match status" value="2"/>
</dbReference>
<feature type="region of interest" description="Disordered" evidence="2">
    <location>
        <begin position="160"/>
        <end position="192"/>
    </location>
</feature>
<dbReference type="Proteomes" id="UP001607302">
    <property type="component" value="Unassembled WGS sequence"/>
</dbReference>
<dbReference type="PANTHER" id="PTHR11792">
    <property type="entry name" value="ARRESTIN"/>
    <property type="match status" value="1"/>
</dbReference>
<comment type="similarity">
    <text evidence="1">Belongs to the arrestin family.</text>
</comment>
<gene>
    <name evidence="3" type="ORF">V1478_006471</name>
</gene>
<sequence length="216" mass="23417">MRFPEYITKRQPMLDDCTGSIGVAPGFTLSKVFSLRPTLADNKDKRGLALDGQLKHEDTNLASSTMEGCPVGPGFTLSKVFSLTPLLANNKDKWGLALDGQLKDEDTNLASSTLVVDPSQRENLGIIVQYKVKVKLCLGALGGELVAELPFILMHPKPEEEKSTLSTSPPSPTNKGDGDEVPLDTNLIQLDTEADGDDDIVFEDFARLRLKGETDA</sequence>
<evidence type="ECO:0000256" key="2">
    <source>
        <dbReference type="SAM" id="MobiDB-lite"/>
    </source>
</evidence>
<dbReference type="Gene3D" id="2.60.40.640">
    <property type="match status" value="2"/>
</dbReference>
<dbReference type="InterPro" id="IPR014752">
    <property type="entry name" value="Arrestin-like_C"/>
</dbReference>
<comment type="caution">
    <text evidence="3">The sequence shown here is derived from an EMBL/GenBank/DDBJ whole genome shotgun (WGS) entry which is preliminary data.</text>
</comment>
<dbReference type="PRINTS" id="PR00309">
    <property type="entry name" value="ARRESTIN"/>
</dbReference>
<reference evidence="3 4" key="1">
    <citation type="journal article" date="2024" name="Ann. Entomol. Soc. Am.">
        <title>Genomic analyses of the southern and eastern yellowjacket wasps (Hymenoptera: Vespidae) reveal evolutionary signatures of social life.</title>
        <authorList>
            <person name="Catto M.A."/>
            <person name="Caine P.B."/>
            <person name="Orr S.E."/>
            <person name="Hunt B.G."/>
            <person name="Goodisman M.A.D."/>
        </authorList>
    </citation>
    <scope>NUCLEOTIDE SEQUENCE [LARGE SCALE GENOMIC DNA]</scope>
    <source>
        <strain evidence="3">233</strain>
        <tissue evidence="3">Head and thorax</tissue>
    </source>
</reference>